<accession>A0A968GA86</accession>
<organism evidence="1 2">
    <name type="scientific">Entomospira entomophila</name>
    <dbReference type="NCBI Taxonomy" id="2719988"/>
    <lineage>
        <taxon>Bacteria</taxon>
        <taxon>Pseudomonadati</taxon>
        <taxon>Spirochaetota</taxon>
        <taxon>Spirochaetia</taxon>
        <taxon>Spirochaetales</taxon>
        <taxon>Spirochaetaceae</taxon>
        <taxon>Entomospira</taxon>
    </lineage>
</organism>
<reference evidence="1 2" key="1">
    <citation type="submission" date="2020-03" db="EMBL/GenBank/DDBJ databases">
        <title>Spirochaetal bacteria isolated from arthropods constitute a novel genus Entomospira genus novum within the order Spirochaetales.</title>
        <authorList>
            <person name="Grana-Miraglia L."/>
            <person name="Sikutova S."/>
            <person name="Fingerle V."/>
            <person name="Sing A."/>
            <person name="Castillo-Ramirez S."/>
            <person name="Margos G."/>
            <person name="Rudolf I."/>
        </authorList>
    </citation>
    <scope>NUCLEOTIDE SEQUENCE [LARGE SCALE GENOMIC DNA]</scope>
    <source>
        <strain evidence="1 2">BR193</strain>
    </source>
</reference>
<dbReference type="EMBL" id="JAATLJ010000003">
    <property type="protein sequence ID" value="NIZ41382.1"/>
    <property type="molecule type" value="Genomic_DNA"/>
</dbReference>
<proteinExistence type="predicted"/>
<evidence type="ECO:0000313" key="2">
    <source>
        <dbReference type="Proteomes" id="UP000711995"/>
    </source>
</evidence>
<gene>
    <name evidence="1" type="ORF">HCT14_07670</name>
</gene>
<keyword evidence="2" id="KW-1185">Reference proteome</keyword>
<evidence type="ECO:0000313" key="1">
    <source>
        <dbReference type="EMBL" id="NIZ41382.1"/>
    </source>
</evidence>
<comment type="caution">
    <text evidence="1">The sequence shown here is derived from an EMBL/GenBank/DDBJ whole genome shotgun (WGS) entry which is preliminary data.</text>
</comment>
<sequence length="80" mass="9635">MQTSENPWYIYPVRSTKSSNSRIVSGKIDHDDYLFWLDWTTRHRLEEHPTLPHNFSQLIAYVLRQHRNQVEQGEKSHATR</sequence>
<protein>
    <submittedName>
        <fullName evidence="1">Uncharacterized protein</fullName>
    </submittedName>
</protein>
<dbReference type="RefSeq" id="WP_167701004.1">
    <property type="nucleotide sequence ID" value="NZ_CP118176.1"/>
</dbReference>
<dbReference type="AlphaFoldDB" id="A0A968GA86"/>
<name>A0A968GA86_9SPIO</name>
<dbReference type="Proteomes" id="UP000711995">
    <property type="component" value="Unassembled WGS sequence"/>
</dbReference>